<dbReference type="EMBL" id="UOFH01000120">
    <property type="protein sequence ID" value="VAW60053.1"/>
    <property type="molecule type" value="Genomic_DNA"/>
</dbReference>
<reference evidence="2" key="1">
    <citation type="submission" date="2018-06" db="EMBL/GenBank/DDBJ databases">
        <authorList>
            <person name="Zhirakovskaya E."/>
        </authorList>
    </citation>
    <scope>NUCLEOTIDE SEQUENCE</scope>
</reference>
<evidence type="ECO:0000259" key="1">
    <source>
        <dbReference type="PROSITE" id="PS51379"/>
    </source>
</evidence>
<evidence type="ECO:0000313" key="2">
    <source>
        <dbReference type="EMBL" id="VAW60053.1"/>
    </source>
</evidence>
<feature type="domain" description="4Fe-4S ferredoxin-type" evidence="1">
    <location>
        <begin position="162"/>
        <end position="191"/>
    </location>
</feature>
<dbReference type="Pfam" id="PF12838">
    <property type="entry name" value="Fer4_7"/>
    <property type="match status" value="2"/>
</dbReference>
<dbReference type="CDD" id="cd16373">
    <property type="entry name" value="DMSOR_beta_like"/>
    <property type="match status" value="1"/>
</dbReference>
<dbReference type="PANTHER" id="PTHR43193">
    <property type="match status" value="1"/>
</dbReference>
<dbReference type="SUPFAM" id="SSF54862">
    <property type="entry name" value="4Fe-4S ferredoxins"/>
    <property type="match status" value="1"/>
</dbReference>
<dbReference type="InterPro" id="IPR052977">
    <property type="entry name" value="Polyferredoxin-like_ET"/>
</dbReference>
<protein>
    <recommendedName>
        <fullName evidence="1">4Fe-4S ferredoxin-type domain-containing protein</fullName>
    </recommendedName>
</protein>
<dbReference type="InterPro" id="IPR017900">
    <property type="entry name" value="4Fe4S_Fe_S_CS"/>
</dbReference>
<dbReference type="PROSITE" id="PS00198">
    <property type="entry name" value="4FE4S_FER_1"/>
    <property type="match status" value="2"/>
</dbReference>
<dbReference type="Gene3D" id="3.30.70.20">
    <property type="match status" value="1"/>
</dbReference>
<feature type="domain" description="4Fe-4S ferredoxin-type" evidence="1">
    <location>
        <begin position="85"/>
        <end position="116"/>
    </location>
</feature>
<gene>
    <name evidence="2" type="ORF">MNBD_GAMMA08-2870</name>
</gene>
<proteinExistence type="predicted"/>
<organism evidence="2">
    <name type="scientific">hydrothermal vent metagenome</name>
    <dbReference type="NCBI Taxonomy" id="652676"/>
    <lineage>
        <taxon>unclassified sequences</taxon>
        <taxon>metagenomes</taxon>
        <taxon>ecological metagenomes</taxon>
    </lineage>
</organism>
<feature type="domain" description="4Fe-4S ferredoxin-type" evidence="1">
    <location>
        <begin position="46"/>
        <end position="78"/>
    </location>
</feature>
<name>A0A3B0X6N8_9ZZZZ</name>
<dbReference type="InterPro" id="IPR017896">
    <property type="entry name" value="4Fe4S_Fe-S-bd"/>
</dbReference>
<sequence>MQRRNFLQNLILAASTFGTASIPFAVARLLAPQDNANFSNHLRPPGALTNEKEFVKACIGCGLCGEICPPKCIQFDKRKGGNAVNAPYIDPEFKGCILCMKCTEVCPTEALTEIPRNDVKMGVAQIDRSACYPWVDHGVCGACVAICPLGTKAIDFEFANMYRPYTKEDGCVGCGMCVEICPHPSLPIKIVEQGEEVIAQHNI</sequence>
<dbReference type="Gene3D" id="3.30.70.3270">
    <property type="match status" value="1"/>
</dbReference>
<dbReference type="AlphaFoldDB" id="A0A3B0X6N8"/>
<accession>A0A3B0X6N8</accession>
<dbReference type="PROSITE" id="PS51379">
    <property type="entry name" value="4FE4S_FER_2"/>
    <property type="match status" value="3"/>
</dbReference>
<dbReference type="PANTHER" id="PTHR43193:SF2">
    <property type="entry name" value="POLYFERREDOXIN PROTEIN FWDF"/>
    <property type="match status" value="1"/>
</dbReference>